<feature type="compositionally biased region" description="Basic and acidic residues" evidence="1">
    <location>
        <begin position="98"/>
        <end position="108"/>
    </location>
</feature>
<protein>
    <submittedName>
        <fullName evidence="2">Uncharacterized protein</fullName>
    </submittedName>
</protein>
<feature type="compositionally biased region" description="Basic and acidic residues" evidence="1">
    <location>
        <begin position="237"/>
        <end position="246"/>
    </location>
</feature>
<gene>
    <name evidence="2" type="ORF">NQF64_04150</name>
</gene>
<name>A0ABT3W5U5_9PROT</name>
<feature type="region of interest" description="Disordered" evidence="1">
    <location>
        <begin position="230"/>
        <end position="251"/>
    </location>
</feature>
<evidence type="ECO:0000313" key="3">
    <source>
        <dbReference type="Proteomes" id="UP001165648"/>
    </source>
</evidence>
<evidence type="ECO:0000313" key="2">
    <source>
        <dbReference type="EMBL" id="MCX5614435.1"/>
    </source>
</evidence>
<accession>A0ABT3W5U5</accession>
<feature type="region of interest" description="Disordered" evidence="1">
    <location>
        <begin position="91"/>
        <end position="111"/>
    </location>
</feature>
<keyword evidence="3" id="KW-1185">Reference proteome</keyword>
<dbReference type="EMBL" id="JANIDW010000001">
    <property type="protein sequence ID" value="MCX5614435.1"/>
    <property type="molecule type" value="Genomic_DNA"/>
</dbReference>
<dbReference type="Proteomes" id="UP001165648">
    <property type="component" value="Unassembled WGS sequence"/>
</dbReference>
<sequence length="265" mass="28903">MPVPQQQPTIHRAGCGRAARPVVAARSASGTAWSQYSSRQRLIDGDAGRGTAGIGYPWLRVRLLRWVRPAHQCGLVHTDAVRPYLLAGHGPVPPDADDTGKAPPRKDFPMSARMRGGAKLAKYLNDVQRNATNAKRVSVGFFRDATYPDGTPVATVAAVQEFGSDRIPARSFMRTTIAERSRQWPCAAEAALRATRCDARQALERLGAAVSNDVQQKIAAITEPPLAPSTVRQRLKKGSERPDKPLIDTGHMAQSVRYQVDYSDD</sequence>
<comment type="caution">
    <text evidence="2">The sequence shown here is derived from an EMBL/GenBank/DDBJ whole genome shotgun (WGS) entry which is preliminary data.</text>
</comment>
<organism evidence="2 3">
    <name type="scientific">Bombella saccharophila</name>
    <dbReference type="NCBI Taxonomy" id="2967338"/>
    <lineage>
        <taxon>Bacteria</taxon>
        <taxon>Pseudomonadati</taxon>
        <taxon>Pseudomonadota</taxon>
        <taxon>Alphaproteobacteria</taxon>
        <taxon>Acetobacterales</taxon>
        <taxon>Acetobacteraceae</taxon>
        <taxon>Bombella</taxon>
    </lineage>
</organism>
<proteinExistence type="predicted"/>
<evidence type="ECO:0000256" key="1">
    <source>
        <dbReference type="SAM" id="MobiDB-lite"/>
    </source>
</evidence>
<reference evidence="2 3" key="1">
    <citation type="submission" date="2022-07" db="EMBL/GenBank/DDBJ databases">
        <title>Bombella genomes.</title>
        <authorList>
            <person name="Harer L."/>
            <person name="Styblova S."/>
            <person name="Ehrmann M."/>
        </authorList>
    </citation>
    <scope>NUCLEOTIDE SEQUENCE [LARGE SCALE GENOMIC DNA]</scope>
    <source>
        <strain evidence="2 3">TMW 2.2558</strain>
    </source>
</reference>